<dbReference type="Proteomes" id="UP000008311">
    <property type="component" value="Unassembled WGS sequence"/>
</dbReference>
<name>B9STS1_RICCO</name>
<sequence length="86" mass="9233">MSVCYINFNNSLQGNISDKIDSLSNLQNLGLGENMISGVIPRESGNLTRLQALILGSNSLDGCGNLAGEVPQDAIFELGRQQFKGY</sequence>
<accession>B9STS1</accession>
<organism evidence="2 3">
    <name type="scientific">Ricinus communis</name>
    <name type="common">Castor bean</name>
    <dbReference type="NCBI Taxonomy" id="3988"/>
    <lineage>
        <taxon>Eukaryota</taxon>
        <taxon>Viridiplantae</taxon>
        <taxon>Streptophyta</taxon>
        <taxon>Embryophyta</taxon>
        <taxon>Tracheophyta</taxon>
        <taxon>Spermatophyta</taxon>
        <taxon>Magnoliopsida</taxon>
        <taxon>eudicotyledons</taxon>
        <taxon>Gunneridae</taxon>
        <taxon>Pentapetalae</taxon>
        <taxon>rosids</taxon>
        <taxon>fabids</taxon>
        <taxon>Malpighiales</taxon>
        <taxon>Euphorbiaceae</taxon>
        <taxon>Acalyphoideae</taxon>
        <taxon>Acalypheae</taxon>
        <taxon>Ricinus</taxon>
    </lineage>
</organism>
<evidence type="ECO:0008006" key="4">
    <source>
        <dbReference type="Google" id="ProtNLM"/>
    </source>
</evidence>
<gene>
    <name evidence="2" type="ORF">RCOM_0623500</name>
</gene>
<dbReference type="InterPro" id="IPR051848">
    <property type="entry name" value="PGIP"/>
</dbReference>
<dbReference type="PANTHER" id="PTHR48059">
    <property type="entry name" value="POLYGALACTURONASE INHIBITOR 1"/>
    <property type="match status" value="1"/>
</dbReference>
<dbReference type="Gene3D" id="3.80.10.10">
    <property type="entry name" value="Ribonuclease Inhibitor"/>
    <property type="match status" value="1"/>
</dbReference>
<proteinExistence type="predicted"/>
<dbReference type="InterPro" id="IPR032675">
    <property type="entry name" value="LRR_dom_sf"/>
</dbReference>
<keyword evidence="3" id="KW-1185">Reference proteome</keyword>
<dbReference type="EMBL" id="EQ974134">
    <property type="protein sequence ID" value="EEF32986.1"/>
    <property type="molecule type" value="Genomic_DNA"/>
</dbReference>
<evidence type="ECO:0000256" key="1">
    <source>
        <dbReference type="ARBA" id="ARBA00004196"/>
    </source>
</evidence>
<dbReference type="SUPFAM" id="SSF52058">
    <property type="entry name" value="L domain-like"/>
    <property type="match status" value="1"/>
</dbReference>
<dbReference type="InParanoid" id="B9STS1"/>
<dbReference type="PANTHER" id="PTHR48059:SF30">
    <property type="entry name" value="OS06G0587000 PROTEIN"/>
    <property type="match status" value="1"/>
</dbReference>
<comment type="subcellular location">
    <subcellularLocation>
        <location evidence="1">Cell envelope</location>
    </subcellularLocation>
</comment>
<evidence type="ECO:0000313" key="2">
    <source>
        <dbReference type="EMBL" id="EEF32986.1"/>
    </source>
</evidence>
<protein>
    <recommendedName>
        <fullName evidence="4">Serine-threonine protein kinase, plant-type</fullName>
    </recommendedName>
</protein>
<evidence type="ECO:0000313" key="3">
    <source>
        <dbReference type="Proteomes" id="UP000008311"/>
    </source>
</evidence>
<reference evidence="3" key="1">
    <citation type="journal article" date="2010" name="Nat. Biotechnol.">
        <title>Draft genome sequence of the oilseed species Ricinus communis.</title>
        <authorList>
            <person name="Chan A.P."/>
            <person name="Crabtree J."/>
            <person name="Zhao Q."/>
            <person name="Lorenzi H."/>
            <person name="Orvis J."/>
            <person name="Puiu D."/>
            <person name="Melake-Berhan A."/>
            <person name="Jones K.M."/>
            <person name="Redman J."/>
            <person name="Chen G."/>
            <person name="Cahoon E.B."/>
            <person name="Gedil M."/>
            <person name="Stanke M."/>
            <person name="Haas B.J."/>
            <person name="Wortman J.R."/>
            <person name="Fraser-Liggett C.M."/>
            <person name="Ravel J."/>
            <person name="Rabinowicz P.D."/>
        </authorList>
    </citation>
    <scope>NUCLEOTIDE SEQUENCE [LARGE SCALE GENOMIC DNA]</scope>
    <source>
        <strain evidence="3">cv. Hale</strain>
    </source>
</reference>
<dbReference type="AlphaFoldDB" id="B9STS1"/>